<feature type="domain" description="EamA" evidence="9">
    <location>
        <begin position="25"/>
        <end position="167"/>
    </location>
</feature>
<dbReference type="EMBL" id="JACJJC010000004">
    <property type="protein sequence ID" value="MBM6703609.1"/>
    <property type="molecule type" value="Genomic_DNA"/>
</dbReference>
<dbReference type="Proteomes" id="UP000715095">
    <property type="component" value="Unassembled WGS sequence"/>
</dbReference>
<evidence type="ECO:0000313" key="11">
    <source>
        <dbReference type="Proteomes" id="UP000715095"/>
    </source>
</evidence>
<evidence type="ECO:0000256" key="7">
    <source>
        <dbReference type="ARBA" id="ARBA00023136"/>
    </source>
</evidence>
<gene>
    <name evidence="10" type="primary">rarD</name>
    <name evidence="10" type="ORF">H6A60_03790</name>
</gene>
<feature type="transmembrane region" description="Helical" evidence="8">
    <location>
        <begin position="56"/>
        <end position="74"/>
    </location>
</feature>
<dbReference type="NCBIfam" id="TIGR00688">
    <property type="entry name" value="rarD"/>
    <property type="match status" value="1"/>
</dbReference>
<comment type="subcellular location">
    <subcellularLocation>
        <location evidence="1">Cell membrane</location>
        <topology evidence="1">Multi-pass membrane protein</topology>
    </subcellularLocation>
</comment>
<keyword evidence="3" id="KW-0813">Transport</keyword>
<dbReference type="SUPFAM" id="SSF103481">
    <property type="entry name" value="Multidrug resistance efflux transporter EmrE"/>
    <property type="match status" value="1"/>
</dbReference>
<feature type="transmembrane region" description="Helical" evidence="8">
    <location>
        <begin position="95"/>
        <end position="116"/>
    </location>
</feature>
<protein>
    <submittedName>
        <fullName evidence="10">EamA family transporter RarD</fullName>
    </submittedName>
</protein>
<evidence type="ECO:0000313" key="10">
    <source>
        <dbReference type="EMBL" id="MBM6703609.1"/>
    </source>
</evidence>
<keyword evidence="4" id="KW-1003">Cell membrane</keyword>
<dbReference type="InterPro" id="IPR037185">
    <property type="entry name" value="EmrE-like"/>
</dbReference>
<name>A0ABS2DQM2_9BURK</name>
<feature type="transmembrane region" description="Helical" evidence="8">
    <location>
        <begin position="122"/>
        <end position="144"/>
    </location>
</feature>
<feature type="transmembrane region" description="Helical" evidence="8">
    <location>
        <begin position="263"/>
        <end position="286"/>
    </location>
</feature>
<evidence type="ECO:0000256" key="3">
    <source>
        <dbReference type="ARBA" id="ARBA00022448"/>
    </source>
</evidence>
<comment type="caution">
    <text evidence="10">The sequence shown here is derived from an EMBL/GenBank/DDBJ whole genome shotgun (WGS) entry which is preliminary data.</text>
</comment>
<evidence type="ECO:0000256" key="2">
    <source>
        <dbReference type="ARBA" id="ARBA00007362"/>
    </source>
</evidence>
<proteinExistence type="inferred from homology"/>
<evidence type="ECO:0000256" key="8">
    <source>
        <dbReference type="SAM" id="Phobius"/>
    </source>
</evidence>
<dbReference type="RefSeq" id="WP_205102080.1">
    <property type="nucleotide sequence ID" value="NZ_JACJJC010000004.1"/>
</dbReference>
<feature type="domain" description="EamA" evidence="9">
    <location>
        <begin position="177"/>
        <end position="308"/>
    </location>
</feature>
<comment type="similarity">
    <text evidence="2">Belongs to the EamA transporter family.</text>
</comment>
<dbReference type="Gene3D" id="1.10.3730.20">
    <property type="match status" value="1"/>
</dbReference>
<evidence type="ECO:0000256" key="6">
    <source>
        <dbReference type="ARBA" id="ARBA00022989"/>
    </source>
</evidence>
<evidence type="ECO:0000256" key="4">
    <source>
        <dbReference type="ARBA" id="ARBA00022475"/>
    </source>
</evidence>
<feature type="transmembrane region" description="Helical" evidence="8">
    <location>
        <begin position="21"/>
        <end position="44"/>
    </location>
</feature>
<dbReference type="Pfam" id="PF00892">
    <property type="entry name" value="EamA"/>
    <property type="match status" value="2"/>
</dbReference>
<feature type="transmembrane region" description="Helical" evidence="8">
    <location>
        <begin position="151"/>
        <end position="167"/>
    </location>
</feature>
<dbReference type="PANTHER" id="PTHR22911:SF137">
    <property type="entry name" value="SOLUTE CARRIER FAMILY 35 MEMBER G2-RELATED"/>
    <property type="match status" value="1"/>
</dbReference>
<dbReference type="InterPro" id="IPR004626">
    <property type="entry name" value="RarD"/>
</dbReference>
<evidence type="ECO:0000256" key="1">
    <source>
        <dbReference type="ARBA" id="ARBA00004651"/>
    </source>
</evidence>
<organism evidence="10 11">
    <name type="scientific">Sutterella massiliensis</name>
    <dbReference type="NCBI Taxonomy" id="1816689"/>
    <lineage>
        <taxon>Bacteria</taxon>
        <taxon>Pseudomonadati</taxon>
        <taxon>Pseudomonadota</taxon>
        <taxon>Betaproteobacteria</taxon>
        <taxon>Burkholderiales</taxon>
        <taxon>Sutterellaceae</taxon>
        <taxon>Sutterella</taxon>
    </lineage>
</organism>
<keyword evidence="7 8" id="KW-0472">Membrane</keyword>
<feature type="transmembrane region" description="Helical" evidence="8">
    <location>
        <begin position="236"/>
        <end position="256"/>
    </location>
</feature>
<sequence>MTDRLESTKDEGGRRGRAVPTGAGFGLAGAVIAYVFWGLMPLYWHLMAAVDSVEVLAHRIVWSFVFIGAVLVATGRTGEALRHIRAVFTKTHAPMARVIIAASAFASANWLINILGVNTGRVVELGIGTFLTPLATAAIGICVFRERISKLRAAALGVAALGVAALVVGLDRFPTIALSVSATWAIYGALKKKVTLAPLESVMLEHALMLPFALAWLLLGNGGSAALRFFEGFDGISWVLMGTGVVTSIPMILFSLAAQRLPFTVLGIIQFLSPVLTLLLGVFVFAEPLGTAQAAAIACVVVAAVLFVAGGHEERKRAADGEEK</sequence>
<accession>A0ABS2DQM2</accession>
<reference evidence="10 11" key="1">
    <citation type="journal article" date="2021" name="Sci. Rep.">
        <title>The distribution of antibiotic resistance genes in chicken gut microbiota commensals.</title>
        <authorList>
            <person name="Juricova H."/>
            <person name="Matiasovicova J."/>
            <person name="Kubasova T."/>
            <person name="Cejkova D."/>
            <person name="Rychlik I."/>
        </authorList>
    </citation>
    <scope>NUCLEOTIDE SEQUENCE [LARGE SCALE GENOMIC DNA]</scope>
    <source>
        <strain evidence="10 11">An829</strain>
    </source>
</reference>
<keyword evidence="5 8" id="KW-0812">Transmembrane</keyword>
<keyword evidence="6 8" id="KW-1133">Transmembrane helix</keyword>
<feature type="transmembrane region" description="Helical" evidence="8">
    <location>
        <begin position="173"/>
        <end position="190"/>
    </location>
</feature>
<dbReference type="PANTHER" id="PTHR22911">
    <property type="entry name" value="ACYL-MALONYL CONDENSING ENZYME-RELATED"/>
    <property type="match status" value="1"/>
</dbReference>
<feature type="transmembrane region" description="Helical" evidence="8">
    <location>
        <begin position="292"/>
        <end position="309"/>
    </location>
</feature>
<keyword evidence="11" id="KW-1185">Reference proteome</keyword>
<evidence type="ECO:0000259" key="9">
    <source>
        <dbReference type="Pfam" id="PF00892"/>
    </source>
</evidence>
<evidence type="ECO:0000256" key="5">
    <source>
        <dbReference type="ARBA" id="ARBA00022692"/>
    </source>
</evidence>
<dbReference type="InterPro" id="IPR000620">
    <property type="entry name" value="EamA_dom"/>
</dbReference>